<keyword evidence="9" id="KW-0460">Magnesium</keyword>
<evidence type="ECO:0000313" key="12">
    <source>
        <dbReference type="EMBL" id="QDH87164.1"/>
    </source>
</evidence>
<dbReference type="InterPro" id="IPR043502">
    <property type="entry name" value="DNA/RNA_pol_sf"/>
</dbReference>
<keyword evidence="4" id="KW-0548">Nucleotidyltransferase</keyword>
<proteinExistence type="predicted"/>
<dbReference type="EMBL" id="MN033176">
    <property type="protein sequence ID" value="QDH87164.1"/>
    <property type="molecule type" value="Genomic_RNA"/>
</dbReference>
<dbReference type="PROSITE" id="PS50522">
    <property type="entry name" value="RDRP_PHAGE"/>
    <property type="match status" value="1"/>
</dbReference>
<gene>
    <name evidence="12" type="ORF">H4BulkL23151e2298_000002</name>
</gene>
<dbReference type="GO" id="GO:0039694">
    <property type="term" value="P:viral RNA genome replication"/>
    <property type="evidence" value="ECO:0007669"/>
    <property type="project" value="InterPro"/>
</dbReference>
<dbReference type="SUPFAM" id="SSF56672">
    <property type="entry name" value="DNA/RNA polymerases"/>
    <property type="match status" value="1"/>
</dbReference>
<evidence type="ECO:0000256" key="8">
    <source>
        <dbReference type="ARBA" id="ARBA00048744"/>
    </source>
</evidence>
<reference evidence="12" key="1">
    <citation type="submission" date="2019-05" db="EMBL/GenBank/DDBJ databases">
        <title>Metatranscriptomic reconstruction reveals RNA viruses with the potential to shape carbon cycling in soil.</title>
        <authorList>
            <person name="Starr E.P."/>
            <person name="Nuccio E."/>
            <person name="Pett-Ridge J."/>
            <person name="Banfield J.F."/>
            <person name="Firestone M.K."/>
        </authorList>
    </citation>
    <scope>NUCLEOTIDE SEQUENCE</scope>
    <source>
        <strain evidence="12">H4_Bulk_Litter_23_scaffold_151_e_2298</strain>
    </source>
</reference>
<evidence type="ECO:0000259" key="11">
    <source>
        <dbReference type="PROSITE" id="PS50522"/>
    </source>
</evidence>
<evidence type="ECO:0000256" key="4">
    <source>
        <dbReference type="ARBA" id="ARBA00022695"/>
    </source>
</evidence>
<feature type="domain" description="RdRp catalytic" evidence="11">
    <location>
        <begin position="347"/>
        <end position="491"/>
    </location>
</feature>
<comment type="catalytic activity">
    <reaction evidence="8">
        <text>RNA(n) + a ribonucleoside 5'-triphosphate = RNA(n+1) + diphosphate</text>
        <dbReference type="Rhea" id="RHEA:21248"/>
        <dbReference type="Rhea" id="RHEA-COMP:14527"/>
        <dbReference type="Rhea" id="RHEA-COMP:17342"/>
        <dbReference type="ChEBI" id="CHEBI:33019"/>
        <dbReference type="ChEBI" id="CHEBI:61557"/>
        <dbReference type="ChEBI" id="CHEBI:140395"/>
        <dbReference type="EC" id="2.7.7.48"/>
    </reaction>
</comment>
<protein>
    <recommendedName>
        <fullName evidence="1">RNA-directed RNA polymerase</fullName>
        <ecNumber evidence="1">2.7.7.48</ecNumber>
    </recommendedName>
    <alternativeName>
        <fullName evidence="7">RNA replicase beta chain</fullName>
    </alternativeName>
</protein>
<feature type="region of interest" description="Disordered" evidence="10">
    <location>
        <begin position="634"/>
        <end position="658"/>
    </location>
</feature>
<evidence type="ECO:0000256" key="1">
    <source>
        <dbReference type="ARBA" id="ARBA00012494"/>
    </source>
</evidence>
<name>A0A514D0L8_9VIRU</name>
<evidence type="ECO:0000256" key="3">
    <source>
        <dbReference type="ARBA" id="ARBA00022679"/>
    </source>
</evidence>
<keyword evidence="3" id="KW-0808">Transferase</keyword>
<keyword evidence="2 12" id="KW-0696">RNA-directed RNA polymerase</keyword>
<dbReference type="GO" id="GO:0000166">
    <property type="term" value="F:nucleotide binding"/>
    <property type="evidence" value="ECO:0007669"/>
    <property type="project" value="UniProtKB-KW"/>
</dbReference>
<feature type="binding site" evidence="9">
    <location>
        <position position="460"/>
    </location>
    <ligand>
        <name>Mg(2+)</name>
        <dbReference type="ChEBI" id="CHEBI:18420"/>
        <label>2</label>
    </ligand>
</feature>
<evidence type="ECO:0000256" key="2">
    <source>
        <dbReference type="ARBA" id="ARBA00022484"/>
    </source>
</evidence>
<sequence>MKSTIALLRSLLDDFKRLNPGVKGLDRDLITIEKRFENEGFGFLAKALPMLDEALLLGLSSHQFTCPVGFKPVKGGTIPRFLSGMFCEVFDPFTGTLKEAPDFGVLKSLRLLLRFFKKTQVSAEDEDILHQKAVNEFYQCDERASRVLIPDRHDHLIGRVCKILLNSLNSKEVHHGKYKHGPGAVYEGYKANEKFAALWESIRSDDPLLHRLGLWGTGSDTLFSFDHLEETGPCEDSARSADLIRSVFPESLPRSKPGTSHSNIRESIRPTRRRSGGSPSFVDRASRGIARLISVPKNSSSRRTITVEPMLYQFVQQGLNILLRDSISECRILRNCLALSDQSKNQVLALEGSRFDNWATIDLKSASDLLSVSLVKSVFRHNPQFLEDMMACRSPFVESPNRETLTLGKFAGMGNALTFPVQSICFAVVCLAAIMDTEGTTPSYWRLRRASRHIRIYGDDIIVSKRYAHQCVAWLQDVGLAVNVKKSFLTGNFKESCGVEAFRGVDVTPLYIKHQPEMLTSASPSIIAGFVSLSNTMWMEGLYEASTWLANEVEASLGRRLPLVSRDSGLLGWHSRQDAMTSHNWCRHTQQLLTKGLALSDVKRSDRLDGYAALYKWFLASQMLDDQKLSEYQEGGEEFQRSRNPRPMARDPDHLSRTSMRYNNRIRSRWVPTLVRDGLNLSL</sequence>
<organism evidence="12">
    <name type="scientific">Leviviridae sp</name>
    <dbReference type="NCBI Taxonomy" id="2027243"/>
    <lineage>
        <taxon>Viruses</taxon>
        <taxon>Riboviria</taxon>
        <taxon>Orthornavirae</taxon>
        <taxon>Lenarviricota</taxon>
        <taxon>Leviviricetes</taxon>
        <taxon>Norzivirales</taxon>
        <taxon>Fiersviridae</taxon>
    </lineage>
</organism>
<accession>A0A514D0L8</accession>
<feature type="region of interest" description="Disordered" evidence="10">
    <location>
        <begin position="252"/>
        <end position="282"/>
    </location>
</feature>
<evidence type="ECO:0000256" key="5">
    <source>
        <dbReference type="ARBA" id="ARBA00022741"/>
    </source>
</evidence>
<dbReference type="InterPro" id="IPR007096">
    <property type="entry name" value="RNA-dir_Rpol_cat_phage"/>
</dbReference>
<keyword evidence="6" id="KW-0693">Viral RNA replication</keyword>
<evidence type="ECO:0000256" key="7">
    <source>
        <dbReference type="ARBA" id="ARBA00030248"/>
    </source>
</evidence>
<feature type="binding site" evidence="9">
    <location>
        <position position="362"/>
    </location>
    <ligand>
        <name>Mg(2+)</name>
        <dbReference type="ChEBI" id="CHEBI:18420"/>
        <label>2</label>
    </ligand>
</feature>
<dbReference type="EC" id="2.7.7.48" evidence="1"/>
<evidence type="ECO:0000256" key="10">
    <source>
        <dbReference type="SAM" id="MobiDB-lite"/>
    </source>
</evidence>
<dbReference type="GO" id="GO:0046872">
    <property type="term" value="F:metal ion binding"/>
    <property type="evidence" value="ECO:0007669"/>
    <property type="project" value="UniProtKB-KW"/>
</dbReference>
<keyword evidence="9" id="KW-0479">Metal-binding</keyword>
<evidence type="ECO:0000256" key="9">
    <source>
        <dbReference type="PIRSR" id="PIRSR605093-1"/>
    </source>
</evidence>
<dbReference type="InterPro" id="IPR005093">
    <property type="entry name" value="RNArep_beta"/>
</dbReference>
<feature type="binding site" evidence="9">
    <location>
        <position position="459"/>
    </location>
    <ligand>
        <name>Mg(2+)</name>
        <dbReference type="ChEBI" id="CHEBI:18420"/>
        <label>2</label>
    </ligand>
</feature>
<dbReference type="GO" id="GO:0003968">
    <property type="term" value="F:RNA-directed RNA polymerase activity"/>
    <property type="evidence" value="ECO:0007669"/>
    <property type="project" value="UniProtKB-KW"/>
</dbReference>
<comment type="cofactor">
    <cofactor evidence="9">
        <name>Mg(2+)</name>
        <dbReference type="ChEBI" id="CHEBI:18420"/>
    </cofactor>
    <text evidence="9">Binds 2 Mg(2+) per subunit.</text>
</comment>
<dbReference type="Pfam" id="PF03431">
    <property type="entry name" value="RNA_replicase_B"/>
    <property type="match status" value="1"/>
</dbReference>
<evidence type="ECO:0000256" key="6">
    <source>
        <dbReference type="ARBA" id="ARBA00022953"/>
    </source>
</evidence>
<keyword evidence="5" id="KW-0547">Nucleotide-binding</keyword>